<organism evidence="2 3">
    <name type="scientific">Chryseobacterium endophyticum</name>
    <dbReference type="NCBI Taxonomy" id="1854762"/>
    <lineage>
        <taxon>Bacteria</taxon>
        <taxon>Pseudomonadati</taxon>
        <taxon>Bacteroidota</taxon>
        <taxon>Flavobacteriia</taxon>
        <taxon>Flavobacteriales</taxon>
        <taxon>Weeksellaceae</taxon>
        <taxon>Chryseobacterium group</taxon>
        <taxon>Chryseobacterium</taxon>
    </lineage>
</organism>
<keyword evidence="1" id="KW-0472">Membrane</keyword>
<dbReference type="AlphaFoldDB" id="A0AAU6WU44"/>
<feature type="transmembrane region" description="Helical" evidence="1">
    <location>
        <begin position="15"/>
        <end position="36"/>
    </location>
</feature>
<evidence type="ECO:0000313" key="3">
    <source>
        <dbReference type="Proteomes" id="UP001463665"/>
    </source>
</evidence>
<dbReference type="RefSeq" id="WP_345767607.1">
    <property type="nucleotide sequence ID" value="NZ_CP154834.1"/>
</dbReference>
<protein>
    <recommendedName>
        <fullName evidence="4">MFS transporter</fullName>
    </recommendedName>
</protein>
<evidence type="ECO:0000256" key="1">
    <source>
        <dbReference type="SAM" id="Phobius"/>
    </source>
</evidence>
<feature type="transmembrane region" description="Helical" evidence="1">
    <location>
        <begin position="43"/>
        <end position="61"/>
    </location>
</feature>
<dbReference type="Proteomes" id="UP001463665">
    <property type="component" value="Chromosome"/>
</dbReference>
<gene>
    <name evidence="2" type="ORF">AAFP95_10485</name>
</gene>
<name>A0AAU6WU44_9FLAO</name>
<dbReference type="EMBL" id="CP154834">
    <property type="protein sequence ID" value="XAO76171.1"/>
    <property type="molecule type" value="Genomic_DNA"/>
</dbReference>
<reference evidence="2 3" key="1">
    <citation type="submission" date="2024-04" db="EMBL/GenBank/DDBJ databases">
        <title>Genome sequencing and assembly of rice foliar adapted Chryseobacterium endophyticum OsEnb-ALM-A6.</title>
        <authorList>
            <person name="Kumar S."/>
            <person name="Javed M."/>
            <person name="Chouhan V."/>
            <person name="Charishma K."/>
            <person name="Patel A."/>
            <person name="Kumar M."/>
            <person name="Sahu K.P."/>
            <person name="Kumar A."/>
        </authorList>
    </citation>
    <scope>NUCLEOTIDE SEQUENCE [LARGE SCALE GENOMIC DNA]</scope>
    <source>
        <strain evidence="2 3">OsEnb-ALM-A6</strain>
    </source>
</reference>
<proteinExistence type="predicted"/>
<accession>A0AAU6WU44</accession>
<dbReference type="InterPro" id="IPR036259">
    <property type="entry name" value="MFS_trans_sf"/>
</dbReference>
<keyword evidence="1" id="KW-1133">Transmembrane helix</keyword>
<keyword evidence="3" id="KW-1185">Reference proteome</keyword>
<sequence length="64" mass="7196">MDKAMKRPENVNLSLLTYVCFTFLGYFIIGLSLSVLPIFINKNLGFSLLIAGLVISLQYVSTFF</sequence>
<evidence type="ECO:0008006" key="4">
    <source>
        <dbReference type="Google" id="ProtNLM"/>
    </source>
</evidence>
<keyword evidence="1" id="KW-0812">Transmembrane</keyword>
<dbReference type="SUPFAM" id="SSF103473">
    <property type="entry name" value="MFS general substrate transporter"/>
    <property type="match status" value="1"/>
</dbReference>
<evidence type="ECO:0000313" key="2">
    <source>
        <dbReference type="EMBL" id="XAO76171.1"/>
    </source>
</evidence>